<comment type="subcellular location">
    <subcellularLocation>
        <location evidence="1">Nucleus</location>
    </subcellularLocation>
</comment>
<evidence type="ECO:0000313" key="7">
    <source>
        <dbReference type="Proteomes" id="UP000663853"/>
    </source>
</evidence>
<dbReference type="GO" id="GO:0030896">
    <property type="term" value="C:checkpoint clamp complex"/>
    <property type="evidence" value="ECO:0007669"/>
    <property type="project" value="TreeGrafter"/>
</dbReference>
<evidence type="ECO:0000256" key="5">
    <source>
        <dbReference type="ARBA" id="ARBA00023242"/>
    </source>
</evidence>
<dbReference type="InterPro" id="IPR046938">
    <property type="entry name" value="DNA_clamp_sf"/>
</dbReference>
<dbReference type="CDD" id="cd00577">
    <property type="entry name" value="PCNA"/>
    <property type="match status" value="1"/>
</dbReference>
<dbReference type="PRINTS" id="PR01245">
    <property type="entry name" value="RAD1REC1"/>
</dbReference>
<proteinExistence type="inferred from homology"/>
<evidence type="ECO:0000256" key="3">
    <source>
        <dbReference type="ARBA" id="ARBA00022763"/>
    </source>
</evidence>
<keyword evidence="3" id="KW-0227">DNA damage</keyword>
<keyword evidence="4" id="KW-0234">DNA repair</keyword>
<comment type="caution">
    <text evidence="6">The sequence shown here is derived from an EMBL/GenBank/DDBJ whole genome shotgun (WGS) entry which is preliminary data.</text>
</comment>
<dbReference type="EMBL" id="CAJMXA010003883">
    <property type="protein sequence ID" value="CAE6519920.1"/>
    <property type="molecule type" value="Genomic_DNA"/>
</dbReference>
<evidence type="ECO:0000256" key="1">
    <source>
        <dbReference type="ARBA" id="ARBA00004123"/>
    </source>
</evidence>
<dbReference type="SUPFAM" id="SSF55979">
    <property type="entry name" value="DNA clamp"/>
    <property type="match status" value="1"/>
</dbReference>
<organism evidence="6 7">
    <name type="scientific">Rhizoctonia solani</name>
    <dbReference type="NCBI Taxonomy" id="456999"/>
    <lineage>
        <taxon>Eukaryota</taxon>
        <taxon>Fungi</taxon>
        <taxon>Dikarya</taxon>
        <taxon>Basidiomycota</taxon>
        <taxon>Agaricomycotina</taxon>
        <taxon>Agaricomycetes</taxon>
        <taxon>Cantharellales</taxon>
        <taxon>Ceratobasidiaceae</taxon>
        <taxon>Rhizoctonia</taxon>
    </lineage>
</organism>
<accession>A0A8H3DEE4</accession>
<evidence type="ECO:0000256" key="4">
    <source>
        <dbReference type="ARBA" id="ARBA00023204"/>
    </source>
</evidence>
<dbReference type="GO" id="GO:0006281">
    <property type="term" value="P:DNA repair"/>
    <property type="evidence" value="ECO:0007669"/>
    <property type="project" value="UniProtKB-KW"/>
</dbReference>
<dbReference type="PANTHER" id="PTHR10870">
    <property type="entry name" value="CELL CYCLE CHECKPOINT PROTEIN RAD1"/>
    <property type="match status" value="1"/>
</dbReference>
<dbReference type="AlphaFoldDB" id="A0A8H3DEE4"/>
<dbReference type="Proteomes" id="UP000663853">
    <property type="component" value="Unassembled WGS sequence"/>
</dbReference>
<dbReference type="Gene3D" id="3.70.10.10">
    <property type="match status" value="1"/>
</dbReference>
<sequence>MSQQATPEVSDYRVPQSTRSNYTTQVLQASVNDVRHLASMIRGVAFVNRATISISEAGITVTVEEARSLIANAYIPYTLFSSYIFNAPQALGDATASQGSDSQPPVAVFEVQLDVLLECLNIFGTASGNLLAKGGAGVEQKPRGKAQGKGKGKEWADLNANRLDNYFTSSKATALRMSYQGEGYPLTLLLAEDASGPKTTCEVTTLEPEPNLELPFDDDEKVVKLIMKSVWLREALSEIDQSCDTLSIICNPPGGGKRQPPLRIHAVGAFGSTEMDYPNDREVLEVFECVERVSFNYRYRHIARALRPLQSSLKVSLRINGDGLLSLQFMMPASQGALIEFKARNTV</sequence>
<protein>
    <recommendedName>
        <fullName evidence="8">Cell cycle checkpoint protein</fullName>
    </recommendedName>
</protein>
<evidence type="ECO:0000256" key="2">
    <source>
        <dbReference type="ARBA" id="ARBA00010991"/>
    </source>
</evidence>
<reference evidence="6" key="1">
    <citation type="submission" date="2021-01" db="EMBL/GenBank/DDBJ databases">
        <authorList>
            <person name="Kaushik A."/>
        </authorList>
    </citation>
    <scope>NUCLEOTIDE SEQUENCE</scope>
    <source>
        <strain evidence="6">AG6-10EEA</strain>
    </source>
</reference>
<dbReference type="Pfam" id="PF02144">
    <property type="entry name" value="Rad1"/>
    <property type="match status" value="1"/>
</dbReference>
<comment type="similarity">
    <text evidence="2">Belongs to the rad1 family.</text>
</comment>
<keyword evidence="5" id="KW-0539">Nucleus</keyword>
<gene>
    <name evidence="6" type="ORF">RDB_LOCUS145073</name>
</gene>
<name>A0A8H3DEE4_9AGAM</name>
<dbReference type="PANTHER" id="PTHR10870:SF0">
    <property type="entry name" value="CELL CYCLE CHECKPOINT PROTEIN RAD1"/>
    <property type="match status" value="1"/>
</dbReference>
<evidence type="ECO:0000313" key="6">
    <source>
        <dbReference type="EMBL" id="CAE6519920.1"/>
    </source>
</evidence>
<dbReference type="InterPro" id="IPR003021">
    <property type="entry name" value="Rad1_Rec1_Rad17"/>
</dbReference>
<evidence type="ECO:0008006" key="8">
    <source>
        <dbReference type="Google" id="ProtNLM"/>
    </source>
</evidence>
<dbReference type="GO" id="GO:0000077">
    <property type="term" value="P:DNA damage checkpoint signaling"/>
    <property type="evidence" value="ECO:0007669"/>
    <property type="project" value="InterPro"/>
</dbReference>